<dbReference type="Pfam" id="PF00501">
    <property type="entry name" value="AMP-binding"/>
    <property type="match status" value="1"/>
</dbReference>
<accession>A0A932EP26</accession>
<sequence>MRTLSHPYRNVFLHDAVLDACSRFPSNTAIIDTSNDRRLTYAEYGDLVSRIARNFAALTRPGSVIAIYLANSWEFAAACHAATLAQCIPTPLNPSYREREVRYQLENSGAAILISDGPLIKDMDLAGLPALQRIFTTRQHAAGAAPFDDLLKPTSHPLPAPGQPASATLAALPYSSGTTGLPKGVMLSHENLVANAYQFIRPTELASPRAGEITLCFLPLYHIYGLNVILNPSLFLGATLVLMPRFDVDRACDLITRESITWLPMVPPVMNALSHAAEAGKFPRDHHVRYAKSGAAPLAPELPRRFTELTAIKVAQGYGMTEASPVTHVGFIEPGRYRPDTIGHPVAETRCKLRCDDGAEVDVTSPAPPNGKLETGDWKPQFAEGELLMRGPQFMLGYWNAPEATAAALRNGWYHSGDVARVDSGGFFQIVDRRKEMIKYNGFPIAPAEVEACLLEHPQVRDVGVIGRPDPSTGELPIAFVVLRDGDLGSPKLAGELGAWVSDRLTKYKQPQEVRFVASIPRNPSGKILRRDLRSLL</sequence>
<feature type="domain" description="AMP-binding enzyme C-terminal" evidence="4">
    <location>
        <begin position="449"/>
        <end position="527"/>
    </location>
</feature>
<feature type="domain" description="AMP-dependent synthetase/ligase" evidence="3">
    <location>
        <begin position="20"/>
        <end position="399"/>
    </location>
</feature>
<reference evidence="5" key="1">
    <citation type="submission" date="2020-07" db="EMBL/GenBank/DDBJ databases">
        <title>Huge and variable diversity of episymbiotic CPR bacteria and DPANN archaea in groundwater ecosystems.</title>
        <authorList>
            <person name="He C.Y."/>
            <person name="Keren R."/>
            <person name="Whittaker M."/>
            <person name="Farag I.F."/>
            <person name="Doudna J."/>
            <person name="Cate J.H.D."/>
            <person name="Banfield J.F."/>
        </authorList>
    </citation>
    <scope>NUCLEOTIDE SEQUENCE</scope>
    <source>
        <strain evidence="5">NC_groundwater_580_Pr5_B-0.1um_64_19</strain>
    </source>
</reference>
<keyword evidence="2" id="KW-0436">Ligase</keyword>
<dbReference type="Gene3D" id="3.40.50.12780">
    <property type="entry name" value="N-terminal domain of ligase-like"/>
    <property type="match status" value="1"/>
</dbReference>
<protein>
    <submittedName>
        <fullName evidence="5">AMP-binding protein</fullName>
    </submittedName>
</protein>
<comment type="caution">
    <text evidence="5">The sequence shown here is derived from an EMBL/GenBank/DDBJ whole genome shotgun (WGS) entry which is preliminary data.</text>
</comment>
<dbReference type="Proteomes" id="UP000779809">
    <property type="component" value="Unassembled WGS sequence"/>
</dbReference>
<dbReference type="InterPro" id="IPR045851">
    <property type="entry name" value="AMP-bd_C_sf"/>
</dbReference>
<evidence type="ECO:0000259" key="4">
    <source>
        <dbReference type="Pfam" id="PF13193"/>
    </source>
</evidence>
<dbReference type="PROSITE" id="PS00455">
    <property type="entry name" value="AMP_BINDING"/>
    <property type="match status" value="1"/>
</dbReference>
<dbReference type="GO" id="GO:0016405">
    <property type="term" value="F:CoA-ligase activity"/>
    <property type="evidence" value="ECO:0007669"/>
    <property type="project" value="TreeGrafter"/>
</dbReference>
<comment type="similarity">
    <text evidence="1">Belongs to the ATP-dependent AMP-binding enzyme family.</text>
</comment>
<dbReference type="Gene3D" id="3.30.300.30">
    <property type="match status" value="1"/>
</dbReference>
<dbReference type="PANTHER" id="PTHR24096">
    <property type="entry name" value="LONG-CHAIN-FATTY-ACID--COA LIGASE"/>
    <property type="match status" value="1"/>
</dbReference>
<gene>
    <name evidence="5" type="ORF">HYX28_03465</name>
</gene>
<dbReference type="InterPro" id="IPR025110">
    <property type="entry name" value="AMP-bd_C"/>
</dbReference>
<evidence type="ECO:0000259" key="3">
    <source>
        <dbReference type="Pfam" id="PF00501"/>
    </source>
</evidence>
<proteinExistence type="inferred from homology"/>
<dbReference type="InterPro" id="IPR018247">
    <property type="entry name" value="EF_Hand_1_Ca_BS"/>
</dbReference>
<dbReference type="PANTHER" id="PTHR24096:SF149">
    <property type="entry name" value="AMP-BINDING DOMAIN-CONTAINING PROTEIN-RELATED"/>
    <property type="match status" value="1"/>
</dbReference>
<dbReference type="InterPro" id="IPR000873">
    <property type="entry name" value="AMP-dep_synth/lig_dom"/>
</dbReference>
<dbReference type="Pfam" id="PF13193">
    <property type="entry name" value="AMP-binding_C"/>
    <property type="match status" value="1"/>
</dbReference>
<organism evidence="5 6">
    <name type="scientific">Candidatus Korobacter versatilis</name>
    <dbReference type="NCBI Taxonomy" id="658062"/>
    <lineage>
        <taxon>Bacteria</taxon>
        <taxon>Pseudomonadati</taxon>
        <taxon>Acidobacteriota</taxon>
        <taxon>Terriglobia</taxon>
        <taxon>Terriglobales</taxon>
        <taxon>Candidatus Korobacteraceae</taxon>
        <taxon>Candidatus Korobacter</taxon>
    </lineage>
</organism>
<dbReference type="EMBL" id="JACPNR010000004">
    <property type="protein sequence ID" value="MBI2677819.1"/>
    <property type="molecule type" value="Genomic_DNA"/>
</dbReference>
<evidence type="ECO:0000256" key="2">
    <source>
        <dbReference type="ARBA" id="ARBA00022598"/>
    </source>
</evidence>
<dbReference type="InterPro" id="IPR020845">
    <property type="entry name" value="AMP-binding_CS"/>
</dbReference>
<dbReference type="InterPro" id="IPR042099">
    <property type="entry name" value="ANL_N_sf"/>
</dbReference>
<evidence type="ECO:0000256" key="1">
    <source>
        <dbReference type="ARBA" id="ARBA00006432"/>
    </source>
</evidence>
<evidence type="ECO:0000313" key="5">
    <source>
        <dbReference type="EMBL" id="MBI2677819.1"/>
    </source>
</evidence>
<dbReference type="PROSITE" id="PS00018">
    <property type="entry name" value="EF_HAND_1"/>
    <property type="match status" value="1"/>
</dbReference>
<dbReference type="AlphaFoldDB" id="A0A932EP26"/>
<name>A0A932EP26_9BACT</name>
<evidence type="ECO:0000313" key="6">
    <source>
        <dbReference type="Proteomes" id="UP000779809"/>
    </source>
</evidence>
<dbReference type="SUPFAM" id="SSF56801">
    <property type="entry name" value="Acetyl-CoA synthetase-like"/>
    <property type="match status" value="1"/>
</dbReference>